<evidence type="ECO:0000256" key="1">
    <source>
        <dbReference type="SAM" id="SignalP"/>
    </source>
</evidence>
<evidence type="ECO:0000313" key="3">
    <source>
        <dbReference type="Proteomes" id="UP000187185"/>
    </source>
</evidence>
<accession>A0A1P8UBD6</accession>
<dbReference type="RefSeq" id="WP_076691796.1">
    <property type="nucleotide sequence ID" value="NZ_CP018762.1"/>
</dbReference>
<proteinExistence type="predicted"/>
<gene>
    <name evidence="2" type="ORF">BOH66_15125</name>
</gene>
<dbReference type="KEGG" id="maur:BOH66_15125"/>
<keyword evidence="1" id="KW-0732">Signal</keyword>
<dbReference type="PROSITE" id="PS51257">
    <property type="entry name" value="PROKAR_LIPOPROTEIN"/>
    <property type="match status" value="1"/>
</dbReference>
<feature type="signal peptide" evidence="1">
    <location>
        <begin position="1"/>
        <end position="21"/>
    </location>
</feature>
<sequence length="237" mass="23517">MSTRRTLALFALIGAGALALAGCASSPATPSSSGSGAPVVGGELEVDAGWLDGGRMIALVTQGSSTCVPTATDVTLQADGSVAVTLEDPAGNVACTRDYVPRASLVALPDGVNAGAELDLVVTYGEARGDTDLDAYSGAAVAEFSPSAGWIDDDQFAILTWGSSSCLPVVESVAADTASSATVVFAEPAADQVCTMDMAPRVTLAQVDGVDDDNATVTLTGGGAEFATPVTIPIAGD</sequence>
<dbReference type="OrthoDB" id="5083660at2"/>
<keyword evidence="3" id="KW-1185">Reference proteome</keyword>
<dbReference type="EMBL" id="CP018762">
    <property type="protein sequence ID" value="APZ35428.1"/>
    <property type="molecule type" value="Genomic_DNA"/>
</dbReference>
<name>A0A1P8UBD6_9MICO</name>
<reference evidence="2 3" key="1">
    <citation type="submission" date="2016-12" db="EMBL/GenBank/DDBJ databases">
        <title>Complete genome sequence of Microbacterium aurum KACC 15219.</title>
        <authorList>
            <person name="Jung Y."/>
            <person name="Shin J.-H."/>
            <person name="Lee Y.-J."/>
            <person name="Yi H."/>
            <person name="Bahn Y.-S."/>
            <person name="Kim J.F."/>
            <person name="Lee D.-W."/>
        </authorList>
    </citation>
    <scope>NUCLEOTIDE SEQUENCE [LARGE SCALE GENOMIC DNA]</scope>
    <source>
        <strain evidence="2 3">KACC 15219</strain>
    </source>
</reference>
<protein>
    <recommendedName>
        <fullName evidence="4">DUF4232 domain-containing protein</fullName>
    </recommendedName>
</protein>
<dbReference type="Proteomes" id="UP000187185">
    <property type="component" value="Chromosome"/>
</dbReference>
<organism evidence="2 3">
    <name type="scientific">Microbacterium aurum</name>
    <dbReference type="NCBI Taxonomy" id="36805"/>
    <lineage>
        <taxon>Bacteria</taxon>
        <taxon>Bacillati</taxon>
        <taxon>Actinomycetota</taxon>
        <taxon>Actinomycetes</taxon>
        <taxon>Micrococcales</taxon>
        <taxon>Microbacteriaceae</taxon>
        <taxon>Microbacterium</taxon>
    </lineage>
</organism>
<feature type="chain" id="PRO_5039517501" description="DUF4232 domain-containing protein" evidence="1">
    <location>
        <begin position="22"/>
        <end position="237"/>
    </location>
</feature>
<evidence type="ECO:0008006" key="4">
    <source>
        <dbReference type="Google" id="ProtNLM"/>
    </source>
</evidence>
<evidence type="ECO:0000313" key="2">
    <source>
        <dbReference type="EMBL" id="APZ35428.1"/>
    </source>
</evidence>
<dbReference type="AlphaFoldDB" id="A0A1P8UBD6"/>